<dbReference type="NCBIfam" id="TIGR01845">
    <property type="entry name" value="outer_NodT"/>
    <property type="match status" value="1"/>
</dbReference>
<evidence type="ECO:0000256" key="1">
    <source>
        <dbReference type="ARBA" id="ARBA00007613"/>
    </source>
</evidence>
<dbReference type="GO" id="GO:0015562">
    <property type="term" value="F:efflux transmembrane transporter activity"/>
    <property type="evidence" value="ECO:0007669"/>
    <property type="project" value="InterPro"/>
</dbReference>
<protein>
    <submittedName>
        <fullName evidence="3">Efflux transporter outer membrane subunit</fullName>
    </submittedName>
</protein>
<dbReference type="GO" id="GO:0005886">
    <property type="term" value="C:plasma membrane"/>
    <property type="evidence" value="ECO:0007669"/>
    <property type="project" value="UniProtKB-SubCell"/>
</dbReference>
<dbReference type="PROSITE" id="PS51257">
    <property type="entry name" value="PROKAR_LIPOPROTEIN"/>
    <property type="match status" value="1"/>
</dbReference>
<dbReference type="InterPro" id="IPR003423">
    <property type="entry name" value="OMP_efflux"/>
</dbReference>
<dbReference type="PANTHER" id="PTHR30203">
    <property type="entry name" value="OUTER MEMBRANE CATION EFFLUX PROTEIN"/>
    <property type="match status" value="1"/>
</dbReference>
<dbReference type="RefSeq" id="WP_349279116.1">
    <property type="nucleotide sequence ID" value="NZ_CBCSCU010000007.1"/>
</dbReference>
<dbReference type="Gene3D" id="2.20.200.10">
    <property type="entry name" value="Outer membrane efflux proteins (OEP)"/>
    <property type="match status" value="1"/>
</dbReference>
<gene>
    <name evidence="3" type="ORF">ABLV49_19630</name>
</gene>
<keyword evidence="2" id="KW-0449">Lipoprotein</keyword>
<accession>A0AAU7LQZ4</accession>
<dbReference type="Gene3D" id="1.20.1600.10">
    <property type="entry name" value="Outer membrane efflux proteins (OEP)"/>
    <property type="match status" value="1"/>
</dbReference>
<comment type="similarity">
    <text evidence="1 2">Belongs to the outer membrane factor (OMF) (TC 1.B.17) family.</text>
</comment>
<proteinExistence type="inferred from homology"/>
<name>A0AAU7LQZ4_9BURK</name>
<comment type="subcellular location">
    <subcellularLocation>
        <location evidence="2">Cell membrane</location>
        <topology evidence="2">Lipid-anchor</topology>
    </subcellularLocation>
</comment>
<keyword evidence="2" id="KW-1134">Transmembrane beta strand</keyword>
<keyword evidence="2" id="KW-0472">Membrane</keyword>
<dbReference type="PANTHER" id="PTHR30203:SF29">
    <property type="entry name" value="PROTEIN CYAE"/>
    <property type="match status" value="1"/>
</dbReference>
<dbReference type="AlphaFoldDB" id="A0AAU7LQZ4"/>
<keyword evidence="2" id="KW-0812">Transmembrane</keyword>
<dbReference type="InterPro" id="IPR010131">
    <property type="entry name" value="MdtP/NodT-like"/>
</dbReference>
<dbReference type="Pfam" id="PF02321">
    <property type="entry name" value="OEP"/>
    <property type="match status" value="2"/>
</dbReference>
<evidence type="ECO:0000256" key="2">
    <source>
        <dbReference type="RuleBase" id="RU362097"/>
    </source>
</evidence>
<reference evidence="3" key="1">
    <citation type="submission" date="2024-05" db="EMBL/GenBank/DDBJ databases">
        <authorList>
            <person name="Bunk B."/>
            <person name="Swiderski J."/>
            <person name="Sproer C."/>
            <person name="Thiel V."/>
        </authorList>
    </citation>
    <scope>NUCLEOTIDE SEQUENCE</scope>
    <source>
        <strain evidence="3">DSM 17735</strain>
    </source>
</reference>
<evidence type="ECO:0000313" key="3">
    <source>
        <dbReference type="EMBL" id="XBP70052.1"/>
    </source>
</evidence>
<keyword evidence="2" id="KW-0564">Palmitate</keyword>
<dbReference type="SUPFAM" id="SSF56954">
    <property type="entry name" value="Outer membrane efflux proteins (OEP)"/>
    <property type="match status" value="1"/>
</dbReference>
<dbReference type="EMBL" id="CP157675">
    <property type="protein sequence ID" value="XBP70052.1"/>
    <property type="molecule type" value="Genomic_DNA"/>
</dbReference>
<sequence>MTSRLRTPSRLLIGLLPLWLGACATLPAPPLVSAPVPPQWQAALPHQGSLTDLSQWWRQQGDPVLAELIAAAQAVSPTVASARSRIEQARAARVTAGAALLPTLDASASLSRGRSLQSIGSDSVPVVTTAQAGLQAAWELDMAGGNRASLDAAAQRLLGADAQWHEARVSVAAEVANQYDSLRSCRALADVTQLDAASRQETARLSGLSKQAGFTAPATDALARASAADARGRATRQAALCELDLKALVALSGLAEPDLRQKLAPAQVERAQAAIVSIASVPADVLAQRPDVFSAGREVAAASADVGSAQAARYPRLGLSGSIGATQARALGTTVTLDTWSIGPLSLSLPLFDGGRRAADVQAAQARYAEAAALYRAKVRQAVREVEEALVSLQSTDARQGDAEAAVAGYRAAFTGTEALYKNGLASLLELEDARRTLLTAEISRVSLQQERKAAGVALYRAVGGGWTPALAPLQAGVAAVSPTPASSQ</sequence>
<organism evidence="3">
    <name type="scientific">Polaromonas hydrogenivorans</name>
    <dbReference type="NCBI Taxonomy" id="335476"/>
    <lineage>
        <taxon>Bacteria</taxon>
        <taxon>Pseudomonadati</taxon>
        <taxon>Pseudomonadota</taxon>
        <taxon>Betaproteobacteria</taxon>
        <taxon>Burkholderiales</taxon>
        <taxon>Comamonadaceae</taxon>
        <taxon>Polaromonas</taxon>
    </lineage>
</organism>